<gene>
    <name evidence="1" type="ORF">MYXE_22580</name>
</gene>
<dbReference type="Proteomes" id="UP000464624">
    <property type="component" value="Chromosome"/>
</dbReference>
<accession>A0AAD1GZU1</accession>
<organism evidence="1 2">
    <name type="scientific">Mycobacterium xenopi</name>
    <dbReference type="NCBI Taxonomy" id="1789"/>
    <lineage>
        <taxon>Bacteria</taxon>
        <taxon>Bacillati</taxon>
        <taxon>Actinomycetota</taxon>
        <taxon>Actinomycetes</taxon>
        <taxon>Mycobacteriales</taxon>
        <taxon>Mycobacteriaceae</taxon>
        <taxon>Mycobacterium</taxon>
    </lineage>
</organism>
<dbReference type="KEGG" id="mxe:MYXE_22580"/>
<sequence>MLTVDPDRDVGLTVVSAAAGRMHVSANGFRIYTVPAVAIEDAVGS</sequence>
<reference evidence="1 2" key="1">
    <citation type="submission" date="2019-12" db="EMBL/GenBank/DDBJ databases">
        <title>Complete genome sequence of Mycolicibacterium xenopi str. JCM15661T.</title>
        <authorList>
            <person name="Yoshida M."/>
            <person name="Fukano H."/>
            <person name="Asakura T."/>
            <person name="Hoshino Y."/>
        </authorList>
    </citation>
    <scope>NUCLEOTIDE SEQUENCE [LARGE SCALE GENOMIC DNA]</scope>
    <source>
        <strain evidence="1 2">JCM 15661T</strain>
    </source>
</reference>
<dbReference type="AlphaFoldDB" id="A0AAD1GZU1"/>
<name>A0AAD1GZU1_MYCXE</name>
<dbReference type="EMBL" id="AP022314">
    <property type="protein sequence ID" value="BBU22468.1"/>
    <property type="molecule type" value="Genomic_DNA"/>
</dbReference>
<protein>
    <submittedName>
        <fullName evidence="1">Uncharacterized protein</fullName>
    </submittedName>
</protein>
<proteinExistence type="predicted"/>
<evidence type="ECO:0000313" key="1">
    <source>
        <dbReference type="EMBL" id="BBU22468.1"/>
    </source>
</evidence>
<evidence type="ECO:0000313" key="2">
    <source>
        <dbReference type="Proteomes" id="UP000464624"/>
    </source>
</evidence>